<dbReference type="Gene3D" id="1.20.120.1910">
    <property type="entry name" value="Cysteine-tRNA ligase, C-terminal anti-codon recognition domain"/>
    <property type="match status" value="1"/>
</dbReference>
<dbReference type="Pfam" id="PF23493">
    <property type="entry name" value="CysS_C"/>
    <property type="match status" value="1"/>
</dbReference>
<dbReference type="EC" id="6.1.1.16" evidence="2"/>
<evidence type="ECO:0000256" key="2">
    <source>
        <dbReference type="ARBA" id="ARBA00012832"/>
    </source>
</evidence>
<evidence type="ECO:0000256" key="6">
    <source>
        <dbReference type="ARBA" id="ARBA00022741"/>
    </source>
</evidence>
<keyword evidence="16" id="KW-1185">Reference proteome</keyword>
<dbReference type="Proteomes" id="UP001174909">
    <property type="component" value="Unassembled WGS sequence"/>
</dbReference>
<name>A0AA35TX23_GEOBA</name>
<reference evidence="15" key="1">
    <citation type="submission" date="2023-03" db="EMBL/GenBank/DDBJ databases">
        <authorList>
            <person name="Steffen K."/>
            <person name="Cardenas P."/>
        </authorList>
    </citation>
    <scope>NUCLEOTIDE SEQUENCE</scope>
</reference>
<evidence type="ECO:0000256" key="4">
    <source>
        <dbReference type="ARBA" id="ARBA00022598"/>
    </source>
</evidence>
<evidence type="ECO:0000256" key="7">
    <source>
        <dbReference type="ARBA" id="ARBA00022833"/>
    </source>
</evidence>
<comment type="caution">
    <text evidence="15">The sequence shown here is derived from an EMBL/GenBank/DDBJ whole genome shotgun (WGS) entry which is preliminary data.</text>
</comment>
<keyword evidence="7" id="KW-0862">Zinc</keyword>
<keyword evidence="9" id="KW-0648">Protein biosynthesis</keyword>
<evidence type="ECO:0000256" key="1">
    <source>
        <dbReference type="ARBA" id="ARBA00001947"/>
    </source>
</evidence>
<keyword evidence="8" id="KW-0067">ATP-binding</keyword>
<dbReference type="InterPro" id="IPR015803">
    <property type="entry name" value="Cys-tRNA-ligase"/>
</dbReference>
<keyword evidence="6" id="KW-0547">Nucleotide-binding</keyword>
<dbReference type="Gene3D" id="3.40.50.620">
    <property type="entry name" value="HUPs"/>
    <property type="match status" value="1"/>
</dbReference>
<keyword evidence="5" id="KW-0479">Metal-binding</keyword>
<evidence type="ECO:0000256" key="12">
    <source>
        <dbReference type="ARBA" id="ARBA00039362"/>
    </source>
</evidence>
<evidence type="ECO:0000256" key="5">
    <source>
        <dbReference type="ARBA" id="ARBA00022723"/>
    </source>
</evidence>
<dbReference type="GO" id="GO:0046872">
    <property type="term" value="F:metal ion binding"/>
    <property type="evidence" value="ECO:0007669"/>
    <property type="project" value="UniProtKB-KW"/>
</dbReference>
<dbReference type="InterPro" id="IPR056411">
    <property type="entry name" value="CysS_C"/>
</dbReference>
<comment type="cofactor">
    <cofactor evidence="1">
        <name>Zn(2+)</name>
        <dbReference type="ChEBI" id="CHEBI:29105"/>
    </cofactor>
</comment>
<proteinExistence type="inferred from homology"/>
<evidence type="ECO:0000259" key="14">
    <source>
        <dbReference type="Pfam" id="PF23493"/>
    </source>
</evidence>
<accession>A0AA35TX23</accession>
<feature type="domain" description="tRNA synthetases class I catalytic" evidence="13">
    <location>
        <begin position="27"/>
        <end position="338"/>
    </location>
</feature>
<dbReference type="SUPFAM" id="SSF52374">
    <property type="entry name" value="Nucleotidylyl transferase"/>
    <property type="match status" value="1"/>
</dbReference>
<gene>
    <name evidence="15" type="ORF">GBAR_LOCUS30546</name>
</gene>
<feature type="domain" description="Cysteinyl-tRNA ligase anticodon binding" evidence="14">
    <location>
        <begin position="428"/>
        <end position="477"/>
    </location>
</feature>
<keyword evidence="10" id="KW-0030">Aminoacyl-tRNA synthetase</keyword>
<keyword evidence="4 15" id="KW-0436">Ligase</keyword>
<dbReference type="InterPro" id="IPR032678">
    <property type="entry name" value="tRNA-synt_1_cat_dom"/>
</dbReference>
<evidence type="ECO:0000256" key="9">
    <source>
        <dbReference type="ARBA" id="ARBA00022917"/>
    </source>
</evidence>
<dbReference type="GO" id="GO:0006423">
    <property type="term" value="P:cysteinyl-tRNA aminoacylation"/>
    <property type="evidence" value="ECO:0007669"/>
    <property type="project" value="InterPro"/>
</dbReference>
<dbReference type="EMBL" id="CASHTH010004321">
    <property type="protein sequence ID" value="CAI8056075.1"/>
    <property type="molecule type" value="Genomic_DNA"/>
</dbReference>
<dbReference type="CDD" id="cd00672">
    <property type="entry name" value="CysRS_core"/>
    <property type="match status" value="1"/>
</dbReference>
<evidence type="ECO:0000256" key="3">
    <source>
        <dbReference type="ARBA" id="ARBA00014738"/>
    </source>
</evidence>
<dbReference type="InterPro" id="IPR009080">
    <property type="entry name" value="tRNAsynth_Ia_anticodon-bd"/>
</dbReference>
<sequence>MAARRIGGIEDISLSLHNTLTGTVEPFVPLVEGQVSMYCCGPTVYLDQHLGNLRTYLFEDVLRRTLEDCGHRVRHVMNITDVGHLTDDGDEGEDKMIKSARTKGLSVEQIAEHYTEQFFRDCQALNITKPTVVCKATEHIADMIALIERLAERGHTYLAAGNVFYDISTFPNYGRMARLDLDELKAGARIEVDANKRGPHDFGLWFTRSKFERQAMLWDSPWGLGYPGWHIECSAMSMRYLGERFDIHCGGVDHIPVHHTNEIAQSDGATGEPSVRYWVHGEFLVIDGARMAKSGGNLATVSALVERGFEPLDYRYFCLGAHYRDQHTFSEQGIRAARSARRRLLDRVAELAELAGGAEPPGAEELAEGAWQAFRRHARDDLHMPRCLAVLWGLIKEPRVGAAAKLDVLRRMDRILAIGIEEAGSRSTELAPELRDLIEQRSCARTQRDFATADRIRDELATRGILLEDRPDGVRWRHTKGKSSPKL</sequence>
<dbReference type="InterPro" id="IPR024909">
    <property type="entry name" value="Cys-tRNA/MSH_ligase"/>
</dbReference>
<dbReference type="InterPro" id="IPR014729">
    <property type="entry name" value="Rossmann-like_a/b/a_fold"/>
</dbReference>
<evidence type="ECO:0000256" key="11">
    <source>
        <dbReference type="ARBA" id="ARBA00031499"/>
    </source>
</evidence>
<evidence type="ECO:0000256" key="10">
    <source>
        <dbReference type="ARBA" id="ARBA00023146"/>
    </source>
</evidence>
<dbReference type="PANTHER" id="PTHR10890:SF3">
    <property type="entry name" value="CYSTEINE--TRNA LIGASE, CYTOPLASMIC"/>
    <property type="match status" value="1"/>
</dbReference>
<dbReference type="GO" id="GO:0004817">
    <property type="term" value="F:cysteine-tRNA ligase activity"/>
    <property type="evidence" value="ECO:0007669"/>
    <property type="project" value="UniProtKB-EC"/>
</dbReference>
<dbReference type="PRINTS" id="PR00983">
    <property type="entry name" value="TRNASYNTHCYS"/>
</dbReference>
<dbReference type="GO" id="GO:0005829">
    <property type="term" value="C:cytosol"/>
    <property type="evidence" value="ECO:0007669"/>
    <property type="project" value="TreeGrafter"/>
</dbReference>
<dbReference type="PANTHER" id="PTHR10890">
    <property type="entry name" value="CYSTEINYL-TRNA SYNTHETASE"/>
    <property type="match status" value="1"/>
</dbReference>
<organism evidence="15 16">
    <name type="scientific">Geodia barretti</name>
    <name type="common">Barrett's horny sponge</name>
    <dbReference type="NCBI Taxonomy" id="519541"/>
    <lineage>
        <taxon>Eukaryota</taxon>
        <taxon>Metazoa</taxon>
        <taxon>Porifera</taxon>
        <taxon>Demospongiae</taxon>
        <taxon>Heteroscleromorpha</taxon>
        <taxon>Tetractinellida</taxon>
        <taxon>Astrophorina</taxon>
        <taxon>Geodiidae</taxon>
        <taxon>Geodia</taxon>
    </lineage>
</organism>
<dbReference type="NCBIfam" id="TIGR00435">
    <property type="entry name" value="cysS"/>
    <property type="match status" value="1"/>
</dbReference>
<dbReference type="Pfam" id="PF01406">
    <property type="entry name" value="tRNA-synt_1e"/>
    <property type="match status" value="1"/>
</dbReference>
<protein>
    <recommendedName>
        <fullName evidence="3">Cysteine--tRNA ligase</fullName>
        <ecNumber evidence="2">6.1.1.16</ecNumber>
    </recommendedName>
    <alternativeName>
        <fullName evidence="12">Cysteine--tRNA ligase, cytoplasmic</fullName>
    </alternativeName>
    <alternativeName>
        <fullName evidence="11">Cysteinyl-tRNA synthetase</fullName>
    </alternativeName>
</protein>
<evidence type="ECO:0000256" key="8">
    <source>
        <dbReference type="ARBA" id="ARBA00022840"/>
    </source>
</evidence>
<evidence type="ECO:0000313" key="16">
    <source>
        <dbReference type="Proteomes" id="UP001174909"/>
    </source>
</evidence>
<evidence type="ECO:0000313" key="15">
    <source>
        <dbReference type="EMBL" id="CAI8056075.1"/>
    </source>
</evidence>
<dbReference type="HAMAP" id="MF_00041">
    <property type="entry name" value="Cys_tRNA_synth"/>
    <property type="match status" value="1"/>
</dbReference>
<dbReference type="AlphaFoldDB" id="A0AA35TX23"/>
<dbReference type="SUPFAM" id="SSF47323">
    <property type="entry name" value="Anticodon-binding domain of a subclass of class I aminoacyl-tRNA synthetases"/>
    <property type="match status" value="1"/>
</dbReference>
<evidence type="ECO:0000259" key="13">
    <source>
        <dbReference type="Pfam" id="PF01406"/>
    </source>
</evidence>
<dbReference type="GO" id="GO:0005524">
    <property type="term" value="F:ATP binding"/>
    <property type="evidence" value="ECO:0007669"/>
    <property type="project" value="UniProtKB-KW"/>
</dbReference>